<accession>A0A6A6J5I8</accession>
<dbReference type="InterPro" id="IPR000182">
    <property type="entry name" value="GNAT_dom"/>
</dbReference>
<dbReference type="RefSeq" id="XP_033648996.1">
    <property type="nucleotide sequence ID" value="XM_033799419.1"/>
</dbReference>
<keyword evidence="2 5" id="KW-0012">Acyltransferase</keyword>
<dbReference type="GO" id="GO:0005737">
    <property type="term" value="C:cytoplasm"/>
    <property type="evidence" value="ECO:0007669"/>
    <property type="project" value="TreeGrafter"/>
</dbReference>
<organism evidence="5 6">
    <name type="scientific">Westerdykella ornata</name>
    <dbReference type="NCBI Taxonomy" id="318751"/>
    <lineage>
        <taxon>Eukaryota</taxon>
        <taxon>Fungi</taxon>
        <taxon>Dikarya</taxon>
        <taxon>Ascomycota</taxon>
        <taxon>Pezizomycotina</taxon>
        <taxon>Dothideomycetes</taxon>
        <taxon>Pleosporomycetidae</taxon>
        <taxon>Pleosporales</taxon>
        <taxon>Sporormiaceae</taxon>
        <taxon>Westerdykella</taxon>
    </lineage>
</organism>
<evidence type="ECO:0000256" key="3">
    <source>
        <dbReference type="SAM" id="MobiDB-lite"/>
    </source>
</evidence>
<evidence type="ECO:0000313" key="5">
    <source>
        <dbReference type="EMBL" id="KAF2271457.1"/>
    </source>
</evidence>
<dbReference type="SUPFAM" id="SSF55729">
    <property type="entry name" value="Acyl-CoA N-acyltransferases (Nat)"/>
    <property type="match status" value="1"/>
</dbReference>
<dbReference type="InterPro" id="IPR051635">
    <property type="entry name" value="SNAT-like"/>
</dbReference>
<feature type="compositionally biased region" description="Basic and acidic residues" evidence="3">
    <location>
        <begin position="1"/>
        <end position="11"/>
    </location>
</feature>
<name>A0A6A6J5I8_WESOR</name>
<protein>
    <submittedName>
        <fullName evidence="5">Acyl-CoA N-acyltransferase</fullName>
    </submittedName>
</protein>
<proteinExistence type="predicted"/>
<dbReference type="EMBL" id="ML986541">
    <property type="protein sequence ID" value="KAF2271457.1"/>
    <property type="molecule type" value="Genomic_DNA"/>
</dbReference>
<evidence type="ECO:0000256" key="2">
    <source>
        <dbReference type="ARBA" id="ARBA00023315"/>
    </source>
</evidence>
<sequence length="273" mass="30984">MPRDVESEKATIEGLPPLSKDGDSHVATSSSPEAEPMPLYRIPTTFLDERFRKMAPLHPYVLLLNQDDLDDCDWLEHVAFDPNEAASREKVEYRLHTSGELCSGIFSSAYPTSPEKLGELVRSRDFSQIDATDSNRRRVLLGHIIATKHFAPLVTDSSMDYPKDWRTNYELAPSSGTGHHEDGQTVCLHSLCVHPDFQDLGLGRVLLNSWTQRIKESRTAKRIALICRERYISFYERAGFREVGESKCQYGGGGWYDMVMEFSETGFENDVEE</sequence>
<feature type="domain" description="N-acetyltransferase" evidence="4">
    <location>
        <begin position="119"/>
        <end position="263"/>
    </location>
</feature>
<dbReference type="InterPro" id="IPR016181">
    <property type="entry name" value="Acyl_CoA_acyltransferase"/>
</dbReference>
<dbReference type="PANTHER" id="PTHR10908">
    <property type="entry name" value="SEROTONIN N-ACETYLTRANSFERASE"/>
    <property type="match status" value="1"/>
</dbReference>
<dbReference type="Pfam" id="PF13673">
    <property type="entry name" value="Acetyltransf_10"/>
    <property type="match status" value="1"/>
</dbReference>
<feature type="region of interest" description="Disordered" evidence="3">
    <location>
        <begin position="1"/>
        <end position="36"/>
    </location>
</feature>
<evidence type="ECO:0000256" key="1">
    <source>
        <dbReference type="ARBA" id="ARBA00022679"/>
    </source>
</evidence>
<evidence type="ECO:0000313" key="6">
    <source>
        <dbReference type="Proteomes" id="UP000800097"/>
    </source>
</evidence>
<gene>
    <name evidence="5" type="ORF">EI97DRAFT_437829</name>
</gene>
<dbReference type="GO" id="GO:0004059">
    <property type="term" value="F:aralkylamine N-acetyltransferase activity"/>
    <property type="evidence" value="ECO:0007669"/>
    <property type="project" value="TreeGrafter"/>
</dbReference>
<dbReference type="GeneID" id="54552594"/>
<dbReference type="Proteomes" id="UP000800097">
    <property type="component" value="Unassembled WGS sequence"/>
</dbReference>
<dbReference type="PROSITE" id="PS51186">
    <property type="entry name" value="GNAT"/>
    <property type="match status" value="1"/>
</dbReference>
<keyword evidence="1 5" id="KW-0808">Transferase</keyword>
<keyword evidence="6" id="KW-1185">Reference proteome</keyword>
<dbReference type="OrthoDB" id="30840at2759"/>
<evidence type="ECO:0000259" key="4">
    <source>
        <dbReference type="PROSITE" id="PS51186"/>
    </source>
</evidence>
<dbReference type="AlphaFoldDB" id="A0A6A6J5I8"/>
<reference evidence="5" key="1">
    <citation type="journal article" date="2020" name="Stud. Mycol.">
        <title>101 Dothideomycetes genomes: a test case for predicting lifestyles and emergence of pathogens.</title>
        <authorList>
            <person name="Haridas S."/>
            <person name="Albert R."/>
            <person name="Binder M."/>
            <person name="Bloem J."/>
            <person name="Labutti K."/>
            <person name="Salamov A."/>
            <person name="Andreopoulos B."/>
            <person name="Baker S."/>
            <person name="Barry K."/>
            <person name="Bills G."/>
            <person name="Bluhm B."/>
            <person name="Cannon C."/>
            <person name="Castanera R."/>
            <person name="Culley D."/>
            <person name="Daum C."/>
            <person name="Ezra D."/>
            <person name="Gonzalez J."/>
            <person name="Henrissat B."/>
            <person name="Kuo A."/>
            <person name="Liang C."/>
            <person name="Lipzen A."/>
            <person name="Lutzoni F."/>
            <person name="Magnuson J."/>
            <person name="Mondo S."/>
            <person name="Nolan M."/>
            <person name="Ohm R."/>
            <person name="Pangilinan J."/>
            <person name="Park H.-J."/>
            <person name="Ramirez L."/>
            <person name="Alfaro M."/>
            <person name="Sun H."/>
            <person name="Tritt A."/>
            <person name="Yoshinaga Y."/>
            <person name="Zwiers L.-H."/>
            <person name="Turgeon B."/>
            <person name="Goodwin S."/>
            <person name="Spatafora J."/>
            <person name="Crous P."/>
            <person name="Grigoriev I."/>
        </authorList>
    </citation>
    <scope>NUCLEOTIDE SEQUENCE</scope>
    <source>
        <strain evidence="5">CBS 379.55</strain>
    </source>
</reference>
<dbReference type="PANTHER" id="PTHR10908:SF0">
    <property type="entry name" value="SEROTONIN N-ACETYLTRANSFERASE"/>
    <property type="match status" value="1"/>
</dbReference>
<dbReference type="Gene3D" id="3.40.630.30">
    <property type="match status" value="1"/>
</dbReference>
<dbReference type="CDD" id="cd04301">
    <property type="entry name" value="NAT_SF"/>
    <property type="match status" value="1"/>
</dbReference>